<feature type="transmembrane region" description="Helical" evidence="2">
    <location>
        <begin position="2126"/>
        <end position="2151"/>
    </location>
</feature>
<feature type="region of interest" description="Disordered" evidence="1">
    <location>
        <begin position="1346"/>
        <end position="1393"/>
    </location>
</feature>
<feature type="compositionally biased region" description="Polar residues" evidence="1">
    <location>
        <begin position="1374"/>
        <end position="1393"/>
    </location>
</feature>
<evidence type="ECO:0000313" key="4">
    <source>
        <dbReference type="EMBL" id="CUG92758.1"/>
    </source>
</evidence>
<feature type="region of interest" description="Disordered" evidence="1">
    <location>
        <begin position="1431"/>
        <end position="1450"/>
    </location>
</feature>
<feature type="transmembrane region" description="Helical" evidence="2">
    <location>
        <begin position="2022"/>
        <end position="2042"/>
    </location>
</feature>
<feature type="region of interest" description="Disordered" evidence="1">
    <location>
        <begin position="1284"/>
        <end position="1332"/>
    </location>
</feature>
<evidence type="ECO:0000313" key="5">
    <source>
        <dbReference type="Proteomes" id="UP000051952"/>
    </source>
</evidence>
<evidence type="ECO:0000256" key="3">
    <source>
        <dbReference type="SAM" id="SignalP"/>
    </source>
</evidence>
<keyword evidence="5" id="KW-1185">Reference proteome</keyword>
<protein>
    <submittedName>
        <fullName evidence="4">Membrane-associated protein, putative</fullName>
    </submittedName>
</protein>
<reference evidence="5" key="1">
    <citation type="submission" date="2015-09" db="EMBL/GenBank/DDBJ databases">
        <authorList>
            <consortium name="Pathogen Informatics"/>
        </authorList>
    </citation>
    <scope>NUCLEOTIDE SEQUENCE [LARGE SCALE GENOMIC DNA]</scope>
    <source>
        <strain evidence="5">Lake Konstanz</strain>
    </source>
</reference>
<feature type="chain" id="PRO_5006622604" evidence="3">
    <location>
        <begin position="23"/>
        <end position="2286"/>
    </location>
</feature>
<name>A0A0S4JQF1_BODSA</name>
<organism evidence="4 5">
    <name type="scientific">Bodo saltans</name>
    <name type="common">Flagellated protozoan</name>
    <dbReference type="NCBI Taxonomy" id="75058"/>
    <lineage>
        <taxon>Eukaryota</taxon>
        <taxon>Discoba</taxon>
        <taxon>Euglenozoa</taxon>
        <taxon>Kinetoplastea</taxon>
        <taxon>Metakinetoplastina</taxon>
        <taxon>Eubodonida</taxon>
        <taxon>Bodonidae</taxon>
        <taxon>Bodo</taxon>
    </lineage>
</organism>
<dbReference type="Proteomes" id="UP000051952">
    <property type="component" value="Unassembled WGS sequence"/>
</dbReference>
<feature type="compositionally biased region" description="Low complexity" evidence="1">
    <location>
        <begin position="1284"/>
        <end position="1308"/>
    </location>
</feature>
<feature type="transmembrane region" description="Helical" evidence="2">
    <location>
        <begin position="1847"/>
        <end position="1868"/>
    </location>
</feature>
<dbReference type="VEuPathDB" id="TriTrypDB:BSAL_39230"/>
<feature type="compositionally biased region" description="Basic and acidic residues" evidence="1">
    <location>
        <begin position="2234"/>
        <end position="2243"/>
    </location>
</feature>
<feature type="transmembrane region" description="Helical" evidence="2">
    <location>
        <begin position="2085"/>
        <end position="2106"/>
    </location>
</feature>
<accession>A0A0S4JQF1</accession>
<keyword evidence="3" id="KW-0732">Signal</keyword>
<evidence type="ECO:0000256" key="2">
    <source>
        <dbReference type="SAM" id="Phobius"/>
    </source>
</evidence>
<feature type="transmembrane region" description="Helical" evidence="2">
    <location>
        <begin position="1921"/>
        <end position="1946"/>
    </location>
</feature>
<feature type="transmembrane region" description="Helical" evidence="2">
    <location>
        <begin position="2054"/>
        <end position="2073"/>
    </location>
</feature>
<keyword evidence="2" id="KW-0472">Membrane</keyword>
<sequence>MFAHVYSAILTILLASCHVAIALTGTNGGCVVEACPSGWSCNARLLSDVSSGQYYWSGCHTTFNHLPGGACNTACVNGNNGDCSACLATNAEFQWWDYNCSVAPLPCIEFTTAGAISLRGTSQGQLLDGTYYALATYGQAVADVSDNAAVDVATIQSTGDFTVSTGQVNQILVAGPGTRVNINSQVGLINATMYDPLITIAYGASVTEIYSTGAPTVVCNGFISVFWQIGGVVSISGDSIVMNNFVQQGGTSYFTGDIVIYNVMQQVKGVALFLASGTIVSYELYAGGNATFGSSSSTVLYVTEFTLYGGSATFDSGAYIDKVSITGIPSSLIVSATVEALYIQTSGAFITVTDAGYVETVTNLGYVATVNVYDMIQSLVAAAGSVTTVLCDCVIVNFRQTQASFTVQGGIIETASGTGNFTINSSCIVNNLTPLDGGANIVNVVRVNSDAIVQALTGVGTFVISGTVFSIIVTASSLQTTTISLTGAGRVTSITANNTRGTTISIGAHATATTITSATFGPTTTIDGTVLQSTSTNSSLEIYVRSGGALHSHCQYGGALVLHNSGGIVGNVCGYGTFTFFDGPVNTLNTTTNTAGVTTATVIVVNSGASITTVALNCSSTTLVVSGGYVGRIELLSAVSSLLIVVNGSNNGGFGELVASPSCSVNNLTIVSSVSSTDSSTSVGALHIGGNASIWCYGVAYQSSTKPFLTIAGPTAASSPSSISIVSLYLEAGSTYHVTNVPFVLVAANVRNFTVVWRSSTIVVVDCSSVFHLDHVSVGLLDLRLINMAVNVTNSTLFLADGDNVSIGSLSTTSLVQMTNVNLMRSIGTTTTTTHPGFISVYGSSTNVFVNVSYCSYELLLSPTTTVSQSSLMGLYSRSSLNSAVFVSGTATRVIQNADQEGSVSTQVNHSFILIEVNATQESSGTITGVAVNSRIVVSNAAISSPQASTVTTVLRCARRTSLQNASISLVNLHTAQAMTFVRFDEDSALLNSNVLIEGASLSSLHSSLISIQGNVSHSNLTVVCVVVQLAWSNFVVLSSVATVVAVELHSVAIYNSGALLSLVVISHELSSSNSLRLVHSSVRVPVLVATGSSGSAAAFSGIAVACSTLGVRKNGQWLGALSFALALRPLVVIGAVCQRDPPSCWTTLSQTASLSWDSFSAVTSRTSTLTPALTLSVTSTPSSSRSLLNTLSFSQHQSASQSQSAVQVSGTPSVTQYVTVSTSFTPPIASRSASISWHLSASASNMTRPASHTLSVTAYRTVSPSLTAELGSTTLSMTLYRTTSPSSTAPIASESASPTSYESASSSNTLLQASGTRSSTITYDSTPTSTLGSTRTFSLSAVASLTQSSSRSEDTQPHSTTHTNQFTQSTTFCTTPSDSSTPTFQQALTPSSSSSLAVTMSHSLSLTPMRMSGSFTQQLTATSAHSLSNSLGGASWSPTNGRTSTLSPTEAETLSSTVSLSMLPSSTLTNAHTWLSFSLSVSFSRSKTKTSTSSPTLTGTLLPTLSPSMTPSATRSYEATMSFSSSVSLSSTHTTTTTSSPTQTVTLSPTDTASIQTASQSSATVLVSLSETPKYCWCIGNVNTFRNVVLIDVKATNGSANVTNVTSTALQLAPYVANLSEPVVGVVPNSYVTTVTVTRLSAWAHGVLVLSVAILSHGATQPLALNTSIETLCWRPAAVFLRGSAVPVIASIRLPPPPSTDTVSWFLLIGWIDTNTAPVWVPNTIGPYVDITLSFDVVFRCDAGDPAQDGGAVPFNQTVELSVPVAGLAQPLSAELRASATTSQIIAAMVSTGGGAVAGRVLVTRAMVLCSSGPSAAMAAGGPLGLEVMYPGCDKDAATPIYRGTIVGNMILISVVCFAVIVFASLLRYHHHQRSGRWSIAAACRQVAFPSCLQSVWSVVLPSTSTATFQLIAVGSDGCAGDILCILAGCVVVLAPTLALVALCVRMTPAILTHVESHRGKGPLALFTNILHPKWVWVLIEERRDGKNAVVDGNHQLITQERIPKDHYLRYAVAILREYTVIQYALMDAVMLIVVGILVAVSGHGGAAQCQTAAILAAVCFAAQLIVCATTRPFTTSFSLGCNLFTLFMTLISAILQLLTFVIPADNAHVGSLADLGLATSVCDLVIIGVSYLRSALDGYEFIVFLIAVARKRRARRVGQSASALNSSGMTPHLPVVDTDDPFELNVTLAAAANDDAFIDRKEVAMIELQFWDDQGYALPPSGAATSATSSNSDKKHEEETHEMTLSFFANDDPSLYWELLGLTDESVLRSPRSEFKYNSHDPMI</sequence>
<proteinExistence type="predicted"/>
<keyword evidence="2" id="KW-1133">Transmembrane helix</keyword>
<feature type="region of interest" description="Disordered" evidence="1">
    <location>
        <begin position="2223"/>
        <end position="2243"/>
    </location>
</feature>
<feature type="signal peptide" evidence="3">
    <location>
        <begin position="1"/>
        <end position="22"/>
    </location>
</feature>
<feature type="compositionally biased region" description="Low complexity" evidence="1">
    <location>
        <begin position="1359"/>
        <end position="1373"/>
    </location>
</feature>
<feature type="compositionally biased region" description="Polar residues" evidence="1">
    <location>
        <begin position="1309"/>
        <end position="1332"/>
    </location>
</feature>
<keyword evidence="2" id="KW-0812">Transmembrane</keyword>
<dbReference type="EMBL" id="CYKH01002080">
    <property type="protein sequence ID" value="CUG92758.1"/>
    <property type="molecule type" value="Genomic_DNA"/>
</dbReference>
<gene>
    <name evidence="4" type="ORF">BSAL_39230</name>
</gene>
<feature type="region of interest" description="Disordered" evidence="1">
    <location>
        <begin position="1488"/>
        <end position="1512"/>
    </location>
</feature>
<evidence type="ECO:0000256" key="1">
    <source>
        <dbReference type="SAM" id="MobiDB-lite"/>
    </source>
</evidence>